<dbReference type="PANTHER" id="PTHR11993">
    <property type="entry name" value="NADH-UBIQUINONE OXIDOREDUCTASE 49 KDA SUBUNIT"/>
    <property type="match status" value="1"/>
</dbReference>
<dbReference type="InterPro" id="IPR022885">
    <property type="entry name" value="NDH1_su_D/H"/>
</dbReference>
<evidence type="ECO:0000256" key="1">
    <source>
        <dbReference type="ARBA" id="ARBA00022719"/>
    </source>
</evidence>
<dbReference type="HAMAP" id="MF_01358">
    <property type="entry name" value="NDH1_NuoD"/>
    <property type="match status" value="1"/>
</dbReference>
<dbReference type="Gene3D" id="1.10.645.10">
    <property type="entry name" value="Cytochrome-c3 Hydrogenase, chain B"/>
    <property type="match status" value="1"/>
</dbReference>
<protein>
    <recommendedName>
        <fullName evidence="2">NADH-quinone oxidoreductase subunit D</fullName>
        <ecNumber evidence="2">7.1.1.-</ecNumber>
    </recommendedName>
    <alternativeName>
        <fullName evidence="2">NADH dehydrogenase I subunit D</fullName>
    </alternativeName>
    <alternativeName>
        <fullName evidence="2">NDH-1 subunit D</fullName>
    </alternativeName>
</protein>
<dbReference type="SUPFAM" id="SSF56762">
    <property type="entry name" value="HydB/Nqo4-like"/>
    <property type="match status" value="1"/>
</dbReference>
<comment type="function">
    <text evidence="2">NDH-1 shuttles electrons from NADH, via FMN and iron-sulfur (Fe-S) centers, to quinones in the respiratory chain. The immediate electron acceptor for the enzyme in this species is believed to be ubiquinone. Couples the redox reaction to proton translocation (for every two electrons transferred, four hydrogen ions are translocated across the cytoplasmic membrane), and thus conserves the redox energy in a proton gradient.</text>
</comment>
<comment type="catalytic activity">
    <reaction evidence="2">
        <text>a quinone + NADH + 5 H(+)(in) = a quinol + NAD(+) + 4 H(+)(out)</text>
        <dbReference type="Rhea" id="RHEA:57888"/>
        <dbReference type="ChEBI" id="CHEBI:15378"/>
        <dbReference type="ChEBI" id="CHEBI:24646"/>
        <dbReference type="ChEBI" id="CHEBI:57540"/>
        <dbReference type="ChEBI" id="CHEBI:57945"/>
        <dbReference type="ChEBI" id="CHEBI:132124"/>
    </reaction>
</comment>
<keyword evidence="2" id="KW-0830">Ubiquinone</keyword>
<keyword evidence="2" id="KW-0472">Membrane</keyword>
<gene>
    <name evidence="2" type="primary">nuoD</name>
    <name evidence="4" type="ORF">A2527_10555</name>
</gene>
<dbReference type="InterPro" id="IPR029014">
    <property type="entry name" value="NiFe-Hase_large"/>
</dbReference>
<keyword evidence="2" id="KW-1278">Translocase</keyword>
<comment type="caution">
    <text evidence="4">The sequence shown here is derived from an EMBL/GenBank/DDBJ whole genome shotgun (WGS) entry which is preliminary data.</text>
</comment>
<proteinExistence type="inferred from homology"/>
<dbReference type="STRING" id="1817772.A2527_10555"/>
<keyword evidence="1 2" id="KW-0874">Quinone</keyword>
<comment type="subunit">
    <text evidence="2">NDH-1 is composed of 14 different subunits. Subunits NuoB, C, D, E, F, and G constitute the peripheral sector of the complex.</text>
</comment>
<organism evidence="4 5">
    <name type="scientific">Candidatus Lambdaproteobacteria bacterium RIFOXYD2_FULL_50_16</name>
    <dbReference type="NCBI Taxonomy" id="1817772"/>
    <lineage>
        <taxon>Bacteria</taxon>
        <taxon>Pseudomonadati</taxon>
        <taxon>Pseudomonadota</taxon>
        <taxon>Candidatus Lambdaproteobacteria</taxon>
    </lineage>
</organism>
<keyword evidence="2" id="KW-0813">Transport</keyword>
<comment type="similarity">
    <text evidence="2">Belongs to the complex I 49 kDa subunit family.</text>
</comment>
<name>A0A1F6GGN8_9PROT</name>
<reference evidence="4 5" key="1">
    <citation type="journal article" date="2016" name="Nat. Commun.">
        <title>Thousands of microbial genomes shed light on interconnected biogeochemical processes in an aquifer system.</title>
        <authorList>
            <person name="Anantharaman K."/>
            <person name="Brown C.T."/>
            <person name="Hug L.A."/>
            <person name="Sharon I."/>
            <person name="Castelle C.J."/>
            <person name="Probst A.J."/>
            <person name="Thomas B.C."/>
            <person name="Singh A."/>
            <person name="Wilkins M.J."/>
            <person name="Karaoz U."/>
            <person name="Brodie E.L."/>
            <person name="Williams K.H."/>
            <person name="Hubbard S.S."/>
            <person name="Banfield J.F."/>
        </authorList>
    </citation>
    <scope>NUCLEOTIDE SEQUENCE [LARGE SCALE GENOMIC DNA]</scope>
</reference>
<sequence length="372" mass="42150">MGKLRTELMTINMGPQHPSTHGVIRFIIDTDGEVIHRCEPDVGYLHRSIEKITEHLSWQGIVPFTDRVDYLCAMNSNWAYVMAVEKMIAVEVPRRAEFIRVMVGELNRISSHMIAIGTTDMDMGAFTPFIQLLREREYINDLLEMVSGARLTYNYLSIGGVNYDIPRNWLFKVEEFLNHFDPAMEQMNRLCTYNRIFINRMANLAPISKELAFDYNLVGPNLRGSGVKSDVRRDQPYSVYSELDFEIPVGEGFGGEVGDCYDRFMVRILEVRESIKILRQCIKMMPEGPIQAKVKNTIKPPEGHFYSRSETPRGDTGYFIESSGGTSPYRLKIRSGSFTGISITPAISKGILIADLVAVIGSLDIVAPELDR</sequence>
<dbReference type="PANTHER" id="PTHR11993:SF10">
    <property type="entry name" value="NADH DEHYDROGENASE [UBIQUINONE] IRON-SULFUR PROTEIN 2, MITOCHONDRIAL"/>
    <property type="match status" value="1"/>
</dbReference>
<comment type="subcellular location">
    <subcellularLocation>
        <location evidence="2">Cell membrane</location>
        <topology evidence="2">Peripheral membrane protein</topology>
        <orientation evidence="2">Cytoplasmic side</orientation>
    </subcellularLocation>
</comment>
<dbReference type="AlphaFoldDB" id="A0A1F6GGN8"/>
<dbReference type="GO" id="GO:0048038">
    <property type="term" value="F:quinone binding"/>
    <property type="evidence" value="ECO:0007669"/>
    <property type="project" value="UniProtKB-KW"/>
</dbReference>
<evidence type="ECO:0000313" key="4">
    <source>
        <dbReference type="EMBL" id="OGG97266.1"/>
    </source>
</evidence>
<accession>A0A1F6GGN8</accession>
<dbReference type="Pfam" id="PF00346">
    <property type="entry name" value="Complex1_49kDa"/>
    <property type="match status" value="1"/>
</dbReference>
<feature type="domain" description="NADH-quinone oxidoreductase subunit D" evidence="3">
    <location>
        <begin position="122"/>
        <end position="297"/>
    </location>
</feature>
<evidence type="ECO:0000259" key="3">
    <source>
        <dbReference type="Pfam" id="PF00346"/>
    </source>
</evidence>
<dbReference type="EMBL" id="MFNE01000001">
    <property type="protein sequence ID" value="OGG97266.1"/>
    <property type="molecule type" value="Genomic_DNA"/>
</dbReference>
<dbReference type="GO" id="GO:0050136">
    <property type="term" value="F:NADH dehydrogenase (quinone) (non-electrogenic) activity"/>
    <property type="evidence" value="ECO:0007669"/>
    <property type="project" value="UniProtKB-UniRule"/>
</dbReference>
<keyword evidence="2" id="KW-1003">Cell membrane</keyword>
<dbReference type="GO" id="GO:0005886">
    <property type="term" value="C:plasma membrane"/>
    <property type="evidence" value="ECO:0007669"/>
    <property type="project" value="UniProtKB-SubCell"/>
</dbReference>
<evidence type="ECO:0000256" key="2">
    <source>
        <dbReference type="HAMAP-Rule" id="MF_01358"/>
    </source>
</evidence>
<evidence type="ECO:0000313" key="5">
    <source>
        <dbReference type="Proteomes" id="UP000178449"/>
    </source>
</evidence>
<dbReference type="Proteomes" id="UP000178449">
    <property type="component" value="Unassembled WGS sequence"/>
</dbReference>
<dbReference type="InterPro" id="IPR001135">
    <property type="entry name" value="NADH_Q_OxRdtase_suD"/>
</dbReference>
<dbReference type="EC" id="7.1.1.-" evidence="2"/>
<dbReference type="GO" id="GO:0051287">
    <property type="term" value="F:NAD binding"/>
    <property type="evidence" value="ECO:0007669"/>
    <property type="project" value="InterPro"/>
</dbReference>
<keyword evidence="2" id="KW-0520">NAD</keyword>